<protein>
    <submittedName>
        <fullName evidence="2">Uncharacterized protein</fullName>
    </submittedName>
</protein>
<keyword evidence="3" id="KW-1185">Reference proteome</keyword>
<proteinExistence type="predicted"/>
<dbReference type="KEGG" id="fvr:FVEG_08637"/>
<dbReference type="EMBL" id="CM000587">
    <property type="protein sequence ID" value="EWG49012.1"/>
    <property type="molecule type" value="Genomic_DNA"/>
</dbReference>
<dbReference type="EMBL" id="DS022252">
    <property type="protein sequence ID" value="EWG49012.1"/>
    <property type="molecule type" value="Genomic_DNA"/>
</dbReference>
<feature type="region of interest" description="Disordered" evidence="1">
    <location>
        <begin position="141"/>
        <end position="160"/>
    </location>
</feature>
<dbReference type="Proteomes" id="UP000009096">
    <property type="component" value="Chromosome 10"/>
</dbReference>
<dbReference type="GeneID" id="30066354"/>
<organism evidence="2 3">
    <name type="scientific">Gibberella moniliformis (strain M3125 / FGSC 7600)</name>
    <name type="common">Maize ear and stalk rot fungus</name>
    <name type="synonym">Fusarium verticillioides</name>
    <dbReference type="NCBI Taxonomy" id="334819"/>
    <lineage>
        <taxon>Eukaryota</taxon>
        <taxon>Fungi</taxon>
        <taxon>Dikarya</taxon>
        <taxon>Ascomycota</taxon>
        <taxon>Pezizomycotina</taxon>
        <taxon>Sordariomycetes</taxon>
        <taxon>Hypocreomycetidae</taxon>
        <taxon>Hypocreales</taxon>
        <taxon>Nectriaceae</taxon>
        <taxon>Fusarium</taxon>
        <taxon>Fusarium fujikuroi species complex</taxon>
    </lineage>
</organism>
<dbReference type="HOGENOM" id="CLU_1652292_0_0_1"/>
<sequence>MFRSDDVSIDIMMPDGPVTQYCLRKARKPMTRQRPMIYIVEKHIAKAYLTARCNVLDGWSVAMSSGHRYSPRLWQGGNLIVSSGTQNSHNRSMLLCGVEKLCQLVRYITRKCSANRTMSRYGSLWRSMSLWAYYQQLPRPYDPDQRQKSPVPSSERVHQA</sequence>
<reference evidence="2 3" key="1">
    <citation type="journal article" date="2010" name="Nature">
        <title>Comparative genomics reveals mobile pathogenicity chromosomes in Fusarium.</title>
        <authorList>
            <person name="Ma L.J."/>
            <person name="van der Does H.C."/>
            <person name="Borkovich K.A."/>
            <person name="Coleman J.J."/>
            <person name="Daboussi M.J."/>
            <person name="Di Pietro A."/>
            <person name="Dufresne M."/>
            <person name="Freitag M."/>
            <person name="Grabherr M."/>
            <person name="Henrissat B."/>
            <person name="Houterman P.M."/>
            <person name="Kang S."/>
            <person name="Shim W.B."/>
            <person name="Woloshuk C."/>
            <person name="Xie X."/>
            <person name="Xu J.R."/>
            <person name="Antoniw J."/>
            <person name="Baker S.E."/>
            <person name="Bluhm B.H."/>
            <person name="Breakspear A."/>
            <person name="Brown D.W."/>
            <person name="Butchko R.A."/>
            <person name="Chapman S."/>
            <person name="Coulson R."/>
            <person name="Coutinho P.M."/>
            <person name="Danchin E.G."/>
            <person name="Diener A."/>
            <person name="Gale L.R."/>
            <person name="Gardiner D.M."/>
            <person name="Goff S."/>
            <person name="Hammond-Kosack K.E."/>
            <person name="Hilburn K."/>
            <person name="Hua-Van A."/>
            <person name="Jonkers W."/>
            <person name="Kazan K."/>
            <person name="Kodira C.D."/>
            <person name="Koehrsen M."/>
            <person name="Kumar L."/>
            <person name="Lee Y.H."/>
            <person name="Li L."/>
            <person name="Manners J.M."/>
            <person name="Miranda-Saavedra D."/>
            <person name="Mukherjee M."/>
            <person name="Park G."/>
            <person name="Park J."/>
            <person name="Park S.Y."/>
            <person name="Proctor R.H."/>
            <person name="Regev A."/>
            <person name="Ruiz-Roldan M.C."/>
            <person name="Sain D."/>
            <person name="Sakthikumar S."/>
            <person name="Sykes S."/>
            <person name="Schwartz D.C."/>
            <person name="Turgeon B.G."/>
            <person name="Wapinski I."/>
            <person name="Yoder O."/>
            <person name="Young S."/>
            <person name="Zeng Q."/>
            <person name="Zhou S."/>
            <person name="Galagan J."/>
            <person name="Cuomo C.A."/>
            <person name="Kistler H.C."/>
            <person name="Rep M."/>
        </authorList>
    </citation>
    <scope>NUCLEOTIDE SEQUENCE [LARGE SCALE GENOMIC DNA]</scope>
    <source>
        <strain evidence="3">M3125 / FGSC 7600</strain>
    </source>
</reference>
<evidence type="ECO:0000313" key="3">
    <source>
        <dbReference type="Proteomes" id="UP000009096"/>
    </source>
</evidence>
<name>W7MXC2_GIBM7</name>
<dbReference type="VEuPathDB" id="FungiDB:FVEG_08637"/>
<evidence type="ECO:0000256" key="1">
    <source>
        <dbReference type="SAM" id="MobiDB-lite"/>
    </source>
</evidence>
<accession>W7MXC2</accession>
<gene>
    <name evidence="2" type="ORF">FVEG_08637</name>
</gene>
<dbReference type="RefSeq" id="XP_018755203.1">
    <property type="nucleotide sequence ID" value="XM_018897524.1"/>
</dbReference>
<evidence type="ECO:0000313" key="2">
    <source>
        <dbReference type="EMBL" id="EWG49012.1"/>
    </source>
</evidence>
<dbReference type="AlphaFoldDB" id="W7MXC2"/>